<protein>
    <submittedName>
        <fullName evidence="1">Uncharacterized protein</fullName>
    </submittedName>
</protein>
<accession>A0AAQ3S0K2</accession>
<dbReference type="AlphaFoldDB" id="A0AAQ3S0K2"/>
<sequence>MMHANAARRVRPVAEINQSNRFVSHTFTTVERNAGKSFPVPKSSVRRKITVQCAGSDGHDPRSDIGNRTASGSSIACGTRNEYSSLHCREGSNSNGVEVVWNGGGAAEGEREDIDSVLDCLIHSGKNVGGETAVSPADFVSRHARLRRHPSCGAGGVTKKRGVEDDGACCGRGCVRTVAITVTRRSNVSGLSGITRSHEIALGETASANKFVVTKRRVEIRCGVTGTPPARGGLGHLGIIKALGFWPDASVKDPNNDVV</sequence>
<dbReference type="Proteomes" id="UP001374535">
    <property type="component" value="Chromosome 5"/>
</dbReference>
<keyword evidence="2" id="KW-1185">Reference proteome</keyword>
<proteinExistence type="predicted"/>
<organism evidence="1 2">
    <name type="scientific">Vigna mungo</name>
    <name type="common">Black gram</name>
    <name type="synonym">Phaseolus mungo</name>
    <dbReference type="NCBI Taxonomy" id="3915"/>
    <lineage>
        <taxon>Eukaryota</taxon>
        <taxon>Viridiplantae</taxon>
        <taxon>Streptophyta</taxon>
        <taxon>Embryophyta</taxon>
        <taxon>Tracheophyta</taxon>
        <taxon>Spermatophyta</taxon>
        <taxon>Magnoliopsida</taxon>
        <taxon>eudicotyledons</taxon>
        <taxon>Gunneridae</taxon>
        <taxon>Pentapetalae</taxon>
        <taxon>rosids</taxon>
        <taxon>fabids</taxon>
        <taxon>Fabales</taxon>
        <taxon>Fabaceae</taxon>
        <taxon>Papilionoideae</taxon>
        <taxon>50 kb inversion clade</taxon>
        <taxon>NPAAA clade</taxon>
        <taxon>indigoferoid/millettioid clade</taxon>
        <taxon>Phaseoleae</taxon>
        <taxon>Vigna</taxon>
    </lineage>
</organism>
<dbReference type="EMBL" id="CP144696">
    <property type="protein sequence ID" value="WVZ11059.1"/>
    <property type="molecule type" value="Genomic_DNA"/>
</dbReference>
<gene>
    <name evidence="1" type="ORF">V8G54_015589</name>
</gene>
<evidence type="ECO:0000313" key="2">
    <source>
        <dbReference type="Proteomes" id="UP001374535"/>
    </source>
</evidence>
<name>A0AAQ3S0K2_VIGMU</name>
<reference evidence="1 2" key="1">
    <citation type="journal article" date="2023" name="Life. Sci Alliance">
        <title>Evolutionary insights into 3D genome organization and epigenetic landscape of Vigna mungo.</title>
        <authorList>
            <person name="Junaid A."/>
            <person name="Singh B."/>
            <person name="Bhatia S."/>
        </authorList>
    </citation>
    <scope>NUCLEOTIDE SEQUENCE [LARGE SCALE GENOMIC DNA]</scope>
    <source>
        <strain evidence="1">Urdbean</strain>
    </source>
</reference>
<evidence type="ECO:0000313" key="1">
    <source>
        <dbReference type="EMBL" id="WVZ11059.1"/>
    </source>
</evidence>